<dbReference type="EMBL" id="LEKV01005043">
    <property type="protein sequence ID" value="KVH91356.1"/>
    <property type="molecule type" value="Genomic_DNA"/>
</dbReference>
<organism evidence="2 3">
    <name type="scientific">Cynara cardunculus var. scolymus</name>
    <name type="common">Globe artichoke</name>
    <name type="synonym">Cynara scolymus</name>
    <dbReference type="NCBI Taxonomy" id="59895"/>
    <lineage>
        <taxon>Eukaryota</taxon>
        <taxon>Viridiplantae</taxon>
        <taxon>Streptophyta</taxon>
        <taxon>Embryophyta</taxon>
        <taxon>Tracheophyta</taxon>
        <taxon>Spermatophyta</taxon>
        <taxon>Magnoliopsida</taxon>
        <taxon>eudicotyledons</taxon>
        <taxon>Gunneridae</taxon>
        <taxon>Pentapetalae</taxon>
        <taxon>asterids</taxon>
        <taxon>campanulids</taxon>
        <taxon>Asterales</taxon>
        <taxon>Asteraceae</taxon>
        <taxon>Carduoideae</taxon>
        <taxon>Cardueae</taxon>
        <taxon>Carduinae</taxon>
        <taxon>Cynara</taxon>
    </lineage>
</organism>
<evidence type="ECO:0000256" key="1">
    <source>
        <dbReference type="SAM" id="MobiDB-lite"/>
    </source>
</evidence>
<protein>
    <submittedName>
        <fullName evidence="2">Uncharacterized protein</fullName>
    </submittedName>
</protein>
<evidence type="ECO:0000313" key="2">
    <source>
        <dbReference type="EMBL" id="KVH91356.1"/>
    </source>
</evidence>
<dbReference type="Proteomes" id="UP000243975">
    <property type="component" value="Unassembled WGS sequence"/>
</dbReference>
<dbReference type="AlphaFoldDB" id="A0A103XID5"/>
<feature type="compositionally biased region" description="Polar residues" evidence="1">
    <location>
        <begin position="18"/>
        <end position="28"/>
    </location>
</feature>
<keyword evidence="3" id="KW-1185">Reference proteome</keyword>
<accession>A0A103XID5</accession>
<name>A0A103XID5_CYNCS</name>
<gene>
    <name evidence="2" type="ORF">Ccrd_006622</name>
</gene>
<evidence type="ECO:0000313" key="3">
    <source>
        <dbReference type="Proteomes" id="UP000243975"/>
    </source>
</evidence>
<dbReference type="Gramene" id="KVH91356">
    <property type="protein sequence ID" value="KVH91356"/>
    <property type="gene ID" value="Ccrd_006622"/>
</dbReference>
<feature type="region of interest" description="Disordered" evidence="1">
    <location>
        <begin position="1"/>
        <end position="52"/>
    </location>
</feature>
<comment type="caution">
    <text evidence="2">The sequence shown here is derived from an EMBL/GenBank/DDBJ whole genome shotgun (WGS) entry which is preliminary data.</text>
</comment>
<reference evidence="2 3" key="1">
    <citation type="journal article" date="2016" name="Sci. Rep.">
        <title>The genome sequence of the outbreeding globe artichoke constructed de novo incorporating a phase-aware low-pass sequencing strategy of F1 progeny.</title>
        <authorList>
            <person name="Scaglione D."/>
            <person name="Reyes-Chin-Wo S."/>
            <person name="Acquadro A."/>
            <person name="Froenicke L."/>
            <person name="Portis E."/>
            <person name="Beitel C."/>
            <person name="Tirone M."/>
            <person name="Mauro R."/>
            <person name="Lo Monaco A."/>
            <person name="Mauromicale G."/>
            <person name="Faccioli P."/>
            <person name="Cattivelli L."/>
            <person name="Rieseberg L."/>
            <person name="Michelmore R."/>
            <person name="Lanteri S."/>
        </authorList>
    </citation>
    <scope>NUCLEOTIDE SEQUENCE [LARGE SCALE GENOMIC DNA]</scope>
    <source>
        <strain evidence="2">2C</strain>
    </source>
</reference>
<proteinExistence type="predicted"/>
<feature type="compositionally biased region" description="Basic and acidic residues" evidence="1">
    <location>
        <begin position="29"/>
        <end position="40"/>
    </location>
</feature>
<sequence>MHSSAALRTLATPPSVHRTINSPISSSTRSEKQTLRRHGEPATPPVEPTRSPSLLRQCALGILPAIPLLDPHNLRRLSAFAPVKEVDGGTTRNGGRFALKHMRSLSLVPLQNFPYCQNTTQPPRKVVDHLTNR</sequence>